<dbReference type="InterPro" id="IPR001624">
    <property type="entry name" value="FliE"/>
</dbReference>
<dbReference type="EMBL" id="PEYM01000066">
    <property type="protein sequence ID" value="PIS29989.1"/>
    <property type="molecule type" value="Genomic_DNA"/>
</dbReference>
<organism evidence="2 3">
    <name type="scientific">Candidatus Saganbacteria bacterium CG08_land_8_20_14_0_20_45_16</name>
    <dbReference type="NCBI Taxonomy" id="2014293"/>
    <lineage>
        <taxon>Bacteria</taxon>
        <taxon>Bacillati</taxon>
        <taxon>Saganbacteria</taxon>
    </lineage>
</organism>
<dbReference type="Pfam" id="PF02049">
    <property type="entry name" value="FliE"/>
    <property type="match status" value="1"/>
</dbReference>
<dbReference type="GO" id="GO:0005198">
    <property type="term" value="F:structural molecule activity"/>
    <property type="evidence" value="ECO:0007669"/>
    <property type="project" value="InterPro"/>
</dbReference>
<dbReference type="GO" id="GO:0009288">
    <property type="term" value="C:bacterial-type flagellum"/>
    <property type="evidence" value="ECO:0007669"/>
    <property type="project" value="InterPro"/>
</dbReference>
<evidence type="ECO:0000313" key="3">
    <source>
        <dbReference type="Proteomes" id="UP000231343"/>
    </source>
</evidence>
<evidence type="ECO:0000313" key="2">
    <source>
        <dbReference type="EMBL" id="PIS29989.1"/>
    </source>
</evidence>
<reference evidence="2 3" key="1">
    <citation type="submission" date="2017-09" db="EMBL/GenBank/DDBJ databases">
        <title>Depth-based differentiation of microbial function through sediment-hosted aquifers and enrichment of novel symbionts in the deep terrestrial subsurface.</title>
        <authorList>
            <person name="Probst A.J."/>
            <person name="Ladd B."/>
            <person name="Jarett J.K."/>
            <person name="Geller-Mcgrath D.E."/>
            <person name="Sieber C.M."/>
            <person name="Emerson J.B."/>
            <person name="Anantharaman K."/>
            <person name="Thomas B.C."/>
            <person name="Malmstrom R."/>
            <person name="Stieglmeier M."/>
            <person name="Klingl A."/>
            <person name="Woyke T."/>
            <person name="Ryan C.M."/>
            <person name="Banfield J.F."/>
        </authorList>
    </citation>
    <scope>NUCLEOTIDE SEQUENCE [LARGE SCALE GENOMIC DNA]</scope>
    <source>
        <strain evidence="2">CG08_land_8_20_14_0_20_45_16</strain>
    </source>
</reference>
<dbReference type="GO" id="GO:0003774">
    <property type="term" value="F:cytoskeletal motor activity"/>
    <property type="evidence" value="ECO:0007669"/>
    <property type="project" value="InterPro"/>
</dbReference>
<gene>
    <name evidence="2" type="ORF">COT42_03855</name>
</gene>
<dbReference type="AlphaFoldDB" id="A0A2H0XYB1"/>
<evidence type="ECO:0008006" key="4">
    <source>
        <dbReference type="Google" id="ProtNLM"/>
    </source>
</evidence>
<sequence>MAEQISRVSLAELMGDDLLAEAPHNVSNIMVQEGLPVEKPLTGNMFDDVLAKAVDALNGVSHSENYANELVDKYVRGEVDMQDVMLAQSKMSVMMQLAVTTINAAVTTFKEITQMQV</sequence>
<accession>A0A2H0XYB1</accession>
<dbReference type="PRINTS" id="PR01006">
    <property type="entry name" value="FLGHOOKFLIE"/>
</dbReference>
<dbReference type="GO" id="GO:0071973">
    <property type="term" value="P:bacterial-type flagellum-dependent cell motility"/>
    <property type="evidence" value="ECO:0007669"/>
    <property type="project" value="InterPro"/>
</dbReference>
<keyword evidence="1" id="KW-0975">Bacterial flagellum</keyword>
<protein>
    <recommendedName>
        <fullName evidence="4">Flagellar hook-basal body complex protein FliE</fullName>
    </recommendedName>
</protein>
<comment type="caution">
    <text evidence="2">The sequence shown here is derived from an EMBL/GenBank/DDBJ whole genome shotgun (WGS) entry which is preliminary data.</text>
</comment>
<dbReference type="Proteomes" id="UP000231343">
    <property type="component" value="Unassembled WGS sequence"/>
</dbReference>
<proteinExistence type="predicted"/>
<evidence type="ECO:0000256" key="1">
    <source>
        <dbReference type="ARBA" id="ARBA00023143"/>
    </source>
</evidence>
<name>A0A2H0XYB1_UNCSA</name>